<dbReference type="AlphaFoldDB" id="A0A8H6WX31"/>
<evidence type="ECO:0000259" key="5">
    <source>
        <dbReference type="PROSITE" id="PS50865"/>
    </source>
</evidence>
<dbReference type="PROSITE" id="PS50865">
    <property type="entry name" value="ZF_MYND_2"/>
    <property type="match status" value="1"/>
</dbReference>
<comment type="caution">
    <text evidence="6">The sequence shown here is derived from an EMBL/GenBank/DDBJ whole genome shotgun (WGS) entry which is preliminary data.</text>
</comment>
<dbReference type="Proteomes" id="UP000620124">
    <property type="component" value="Unassembled WGS sequence"/>
</dbReference>
<protein>
    <submittedName>
        <fullName evidence="6">MSS51-like protein, mitochondrial</fullName>
    </submittedName>
</protein>
<dbReference type="Pfam" id="PF01753">
    <property type="entry name" value="zf-MYND"/>
    <property type="match status" value="1"/>
</dbReference>
<proteinExistence type="predicted"/>
<dbReference type="SUPFAM" id="SSF144232">
    <property type="entry name" value="HIT/MYND zinc finger-like"/>
    <property type="match status" value="1"/>
</dbReference>
<gene>
    <name evidence="6" type="ORF">MVEN_02460500</name>
</gene>
<dbReference type="GO" id="GO:0008270">
    <property type="term" value="F:zinc ion binding"/>
    <property type="evidence" value="ECO:0007669"/>
    <property type="project" value="UniProtKB-KW"/>
</dbReference>
<keyword evidence="3" id="KW-0862">Zinc</keyword>
<sequence>MPSYPADSVVHILNERSCSYPSCKNSKLKGAAMKRCAQCQTVYYCSPACQRADWPQHKRWCRKEVDNAKREQSLIDKGAIRPGVAEDFDAWFAAMGAQLFIWICVHGLEIYKDPTNIQTKFVHLALRERRQRSNSPLKLFEYVKIEVYDRHLLPIMLPDFASELVEQYREYDEQAKGQGKAGVALLITGVAPPEGTVGLEGICRTSPVILQIDDVNKSEDIPQWKDLVKDIIDNGRSIKRMMAERQQLGI</sequence>
<dbReference type="OrthoDB" id="2832160at2759"/>
<evidence type="ECO:0000313" key="6">
    <source>
        <dbReference type="EMBL" id="KAF7330233.1"/>
    </source>
</evidence>
<dbReference type="EMBL" id="JACAZI010000033">
    <property type="protein sequence ID" value="KAF7330233.1"/>
    <property type="molecule type" value="Genomic_DNA"/>
</dbReference>
<name>A0A8H6WX31_9AGAR</name>
<keyword evidence="7" id="KW-1185">Reference proteome</keyword>
<evidence type="ECO:0000256" key="3">
    <source>
        <dbReference type="ARBA" id="ARBA00022833"/>
    </source>
</evidence>
<reference evidence="6" key="1">
    <citation type="submission" date="2020-05" db="EMBL/GenBank/DDBJ databases">
        <title>Mycena genomes resolve the evolution of fungal bioluminescence.</title>
        <authorList>
            <person name="Tsai I.J."/>
        </authorList>
    </citation>
    <scope>NUCLEOTIDE SEQUENCE</scope>
    <source>
        <strain evidence="6">CCC161011</strain>
    </source>
</reference>
<keyword evidence="2 4" id="KW-0863">Zinc-finger</keyword>
<evidence type="ECO:0000256" key="1">
    <source>
        <dbReference type="ARBA" id="ARBA00022723"/>
    </source>
</evidence>
<evidence type="ECO:0000313" key="7">
    <source>
        <dbReference type="Proteomes" id="UP000620124"/>
    </source>
</evidence>
<dbReference type="InterPro" id="IPR002893">
    <property type="entry name" value="Znf_MYND"/>
</dbReference>
<evidence type="ECO:0000256" key="4">
    <source>
        <dbReference type="PROSITE-ProRule" id="PRU00134"/>
    </source>
</evidence>
<accession>A0A8H6WX31</accession>
<dbReference type="Gene3D" id="6.10.140.2220">
    <property type="match status" value="1"/>
</dbReference>
<feature type="domain" description="MYND-type" evidence="5">
    <location>
        <begin position="20"/>
        <end position="61"/>
    </location>
</feature>
<organism evidence="6 7">
    <name type="scientific">Mycena venus</name>
    <dbReference type="NCBI Taxonomy" id="2733690"/>
    <lineage>
        <taxon>Eukaryota</taxon>
        <taxon>Fungi</taxon>
        <taxon>Dikarya</taxon>
        <taxon>Basidiomycota</taxon>
        <taxon>Agaricomycotina</taxon>
        <taxon>Agaricomycetes</taxon>
        <taxon>Agaricomycetidae</taxon>
        <taxon>Agaricales</taxon>
        <taxon>Marasmiineae</taxon>
        <taxon>Mycenaceae</taxon>
        <taxon>Mycena</taxon>
    </lineage>
</organism>
<keyword evidence="1" id="KW-0479">Metal-binding</keyword>
<evidence type="ECO:0000256" key="2">
    <source>
        <dbReference type="ARBA" id="ARBA00022771"/>
    </source>
</evidence>